<evidence type="ECO:0000259" key="1">
    <source>
        <dbReference type="Pfam" id="PF14344"/>
    </source>
</evidence>
<dbReference type="EMBL" id="CP024047">
    <property type="protein sequence ID" value="AXR79514.1"/>
    <property type="molecule type" value="Genomic_DNA"/>
</dbReference>
<dbReference type="AlphaFoldDB" id="A0A346PJ19"/>
<dbReference type="Proteomes" id="UP000258707">
    <property type="component" value="Chromosome"/>
</dbReference>
<organism evidence="2 3">
    <name type="scientific">Natrarchaeobaculum sulfurireducens</name>
    <dbReference type="NCBI Taxonomy" id="2044521"/>
    <lineage>
        <taxon>Archaea</taxon>
        <taxon>Methanobacteriati</taxon>
        <taxon>Methanobacteriota</taxon>
        <taxon>Stenosarchaea group</taxon>
        <taxon>Halobacteria</taxon>
        <taxon>Halobacteriales</taxon>
        <taxon>Natrialbaceae</taxon>
        <taxon>Natrarchaeobaculum</taxon>
    </lineage>
</organism>
<reference evidence="3" key="1">
    <citation type="submission" date="2017-10" db="EMBL/GenBank/DDBJ databases">
        <title>Phenotypic and genomic properties of facultatively anaerobic sulfur-reducing natronoarchaea from hypersaline soda lakes.</title>
        <authorList>
            <person name="Sorokin D.Y."/>
            <person name="Kublanov I.V."/>
            <person name="Roman P."/>
            <person name="Sinninghe Damste J.S."/>
            <person name="Golyshin P.N."/>
            <person name="Rojo D."/>
            <person name="Ciordia S."/>
            <person name="Mena Md.C."/>
            <person name="Ferrer M."/>
            <person name="Messina E."/>
            <person name="Smedile F."/>
            <person name="La Spada G."/>
            <person name="La Cono V."/>
            <person name="Yakimov M.M."/>
        </authorList>
    </citation>
    <scope>NUCLEOTIDE SEQUENCE [LARGE SCALE GENOMIC DNA]</scope>
    <source>
        <strain evidence="3">AArc1</strain>
    </source>
</reference>
<feature type="domain" description="DUF4397" evidence="1">
    <location>
        <begin position="86"/>
        <end position="177"/>
    </location>
</feature>
<sequence length="284" mass="30075">MYVEPKYGNLGTTIDTDYPFFPSVLLHLGCTMPVSRRTAMKAIGAAGGLTAASGTVLAVGEYEDDERKTKGNDEHAGPDEPAVPEAAIRVAHFSPDAPAVDVYVDDDQVLAEFAYAEVSPYLEIAPGTYRITITAAGDREAVVFDDDVEFESAFYTVAAIGELGADTFRPEVLVDAGSALVRLFHASPDAPVVDVLADGEPLFEDVAFEESTNYVAVPAGSYTLAVTPAGDPGTVVAEFPVDLELGTAYTANAIGYLEPPEGLDTRAFTVLPTVDGEFEADEDY</sequence>
<proteinExistence type="predicted"/>
<feature type="domain" description="DUF4397" evidence="1">
    <location>
        <begin position="179"/>
        <end position="259"/>
    </location>
</feature>
<protein>
    <recommendedName>
        <fullName evidence="1">DUF4397 domain-containing protein</fullName>
    </recommendedName>
</protein>
<gene>
    <name evidence="2" type="ORF">AArc1_3209</name>
</gene>
<accession>A0A346PJ19</accession>
<dbReference type="InterPro" id="IPR025510">
    <property type="entry name" value="DUF4397"/>
</dbReference>
<evidence type="ECO:0000313" key="3">
    <source>
        <dbReference type="Proteomes" id="UP000258707"/>
    </source>
</evidence>
<evidence type="ECO:0000313" key="2">
    <source>
        <dbReference type="EMBL" id="AXR79514.1"/>
    </source>
</evidence>
<dbReference type="Pfam" id="PF14344">
    <property type="entry name" value="DUF4397"/>
    <property type="match status" value="2"/>
</dbReference>
<dbReference type="KEGG" id="nan:AArc1_3209"/>
<name>A0A346PJ19_9EURY</name>